<dbReference type="CTD" id="20247685"/>
<dbReference type="OrthoDB" id="6039687at2759"/>
<evidence type="ECO:0000313" key="2">
    <source>
        <dbReference type="Proteomes" id="UP000030746"/>
    </source>
</evidence>
<dbReference type="Proteomes" id="UP000030746">
    <property type="component" value="Unassembled WGS sequence"/>
</dbReference>
<dbReference type="RefSeq" id="XP_009055376.1">
    <property type="nucleotide sequence ID" value="XM_009057128.1"/>
</dbReference>
<gene>
    <name evidence="1" type="ORF">LOTGIDRAFT_228526</name>
</gene>
<evidence type="ECO:0008006" key="3">
    <source>
        <dbReference type="Google" id="ProtNLM"/>
    </source>
</evidence>
<dbReference type="GeneID" id="20247685"/>
<evidence type="ECO:0000313" key="1">
    <source>
        <dbReference type="EMBL" id="ESO93748.1"/>
    </source>
</evidence>
<dbReference type="HOGENOM" id="CLU_139359_0_0_1"/>
<keyword evidence="2" id="KW-1185">Reference proteome</keyword>
<dbReference type="OMA" id="KVARNYR"/>
<dbReference type="KEGG" id="lgi:LOTGIDRAFT_228526"/>
<dbReference type="AlphaFoldDB" id="V3ZQQ3"/>
<name>V3ZQQ3_LOTGI</name>
<protein>
    <recommendedName>
        <fullName evidence="3">Peptidase C51 domain-containing protein</fullName>
    </recommendedName>
</protein>
<reference evidence="1 2" key="1">
    <citation type="journal article" date="2013" name="Nature">
        <title>Insights into bilaterian evolution from three spiralian genomes.</title>
        <authorList>
            <person name="Simakov O."/>
            <person name="Marletaz F."/>
            <person name="Cho S.J."/>
            <person name="Edsinger-Gonzales E."/>
            <person name="Havlak P."/>
            <person name="Hellsten U."/>
            <person name="Kuo D.H."/>
            <person name="Larsson T."/>
            <person name="Lv J."/>
            <person name="Arendt D."/>
            <person name="Savage R."/>
            <person name="Osoegawa K."/>
            <person name="de Jong P."/>
            <person name="Grimwood J."/>
            <person name="Chapman J.A."/>
            <person name="Shapiro H."/>
            <person name="Aerts A."/>
            <person name="Otillar R.P."/>
            <person name="Terry A.Y."/>
            <person name="Boore J.L."/>
            <person name="Grigoriev I.V."/>
            <person name="Lindberg D.R."/>
            <person name="Seaver E.C."/>
            <person name="Weisblat D.A."/>
            <person name="Putnam N.H."/>
            <person name="Rokhsar D.S."/>
        </authorList>
    </citation>
    <scope>NUCLEOTIDE SEQUENCE [LARGE SCALE GENOMIC DNA]</scope>
</reference>
<proteinExistence type="predicted"/>
<dbReference type="EMBL" id="KB201890">
    <property type="protein sequence ID" value="ESO93748.1"/>
    <property type="molecule type" value="Genomic_DNA"/>
</dbReference>
<organism evidence="1 2">
    <name type="scientific">Lottia gigantea</name>
    <name type="common">Giant owl limpet</name>
    <dbReference type="NCBI Taxonomy" id="225164"/>
    <lineage>
        <taxon>Eukaryota</taxon>
        <taxon>Metazoa</taxon>
        <taxon>Spiralia</taxon>
        <taxon>Lophotrochozoa</taxon>
        <taxon>Mollusca</taxon>
        <taxon>Gastropoda</taxon>
        <taxon>Patellogastropoda</taxon>
        <taxon>Lottioidea</taxon>
        <taxon>Lottiidae</taxon>
        <taxon>Lottia</taxon>
    </lineage>
</organism>
<sequence length="173" mass="19150">MGWGKKLKIQFSGEDGWGSAISQNMSQLYTMLQKKPVTGDMIASIAESYIGSEDWSIASSSGPGPGTYKAHLFIEDVIDQAGGSVPKKWLGIGGPISIEEWANPESPFLVDDENWKRVTKPKEGDVVTDGKHIGFITGYRTTTHPGKKKIKQDNWGFKPGQSIDKFIIWRYVN</sequence>
<accession>V3ZQQ3</accession>